<organism evidence="9 10">
    <name type="scientific">Methanothermobacter tenebrarum</name>
    <dbReference type="NCBI Taxonomy" id="680118"/>
    <lineage>
        <taxon>Archaea</taxon>
        <taxon>Methanobacteriati</taxon>
        <taxon>Methanobacteriota</taxon>
        <taxon>Methanomada group</taxon>
        <taxon>Methanobacteria</taxon>
        <taxon>Methanobacteriales</taxon>
        <taxon>Methanobacteriaceae</taxon>
        <taxon>Methanothermobacter</taxon>
    </lineage>
</organism>
<evidence type="ECO:0000256" key="5">
    <source>
        <dbReference type="ARBA" id="ARBA00023004"/>
    </source>
</evidence>
<keyword evidence="5 7" id="KW-0408">Iron</keyword>
<dbReference type="GO" id="GO:0051539">
    <property type="term" value="F:4 iron, 4 sulfur cluster binding"/>
    <property type="evidence" value="ECO:0007669"/>
    <property type="project" value="UniProtKB-UniRule"/>
</dbReference>
<comment type="similarity">
    <text evidence="7">Belongs to the eukaryotic-type primase large subunit family.</text>
</comment>
<dbReference type="AlphaFoldDB" id="A0A328PCC1"/>
<keyword evidence="10" id="KW-1185">Reference proteome</keyword>
<dbReference type="GO" id="GO:0003899">
    <property type="term" value="F:DNA-directed RNA polymerase activity"/>
    <property type="evidence" value="ECO:0007669"/>
    <property type="project" value="InterPro"/>
</dbReference>
<gene>
    <name evidence="7" type="primary">priL</name>
    <name evidence="9" type="ORF">DPC56_06195</name>
</gene>
<feature type="domain" description="DNA primase large subunit C-terminal" evidence="8">
    <location>
        <begin position="262"/>
        <end position="402"/>
    </location>
</feature>
<evidence type="ECO:0000256" key="3">
    <source>
        <dbReference type="ARBA" id="ARBA00022705"/>
    </source>
</evidence>
<evidence type="ECO:0000313" key="9">
    <source>
        <dbReference type="EMBL" id="RAO78843.1"/>
    </source>
</evidence>
<evidence type="ECO:0000256" key="4">
    <source>
        <dbReference type="ARBA" id="ARBA00022723"/>
    </source>
</evidence>
<accession>A0A328PCC1</accession>
<dbReference type="HAMAP" id="MF_00701">
    <property type="entry name" value="DNA_primase_lrg_arc"/>
    <property type="match status" value="1"/>
</dbReference>
<comment type="caution">
    <text evidence="9">The sequence shown here is derived from an EMBL/GenBank/DDBJ whole genome shotgun (WGS) entry which is preliminary data.</text>
</comment>
<protein>
    <recommendedName>
        <fullName evidence="7">DNA primase large subunit PriL</fullName>
    </recommendedName>
</protein>
<dbReference type="GO" id="GO:0006269">
    <property type="term" value="P:DNA replication, synthesis of primer"/>
    <property type="evidence" value="ECO:0007669"/>
    <property type="project" value="UniProtKB-UniRule"/>
</dbReference>
<comment type="cofactor">
    <cofactor evidence="7">
        <name>[4Fe-4S] cluster</name>
        <dbReference type="ChEBI" id="CHEBI:49883"/>
    </cofactor>
    <text evidence="7">Binds 1 [4Fe-4S] cluster.</text>
</comment>
<dbReference type="Proteomes" id="UP000249782">
    <property type="component" value="Unassembled WGS sequence"/>
</dbReference>
<dbReference type="GO" id="GO:0046872">
    <property type="term" value="F:metal ion binding"/>
    <property type="evidence" value="ECO:0007669"/>
    <property type="project" value="UniProtKB-KW"/>
</dbReference>
<comment type="subunit">
    <text evidence="7">Heterodimer of a small subunit (PriS) and a large subunit (PriL).</text>
</comment>
<comment type="function">
    <text evidence="7">Regulatory subunit of DNA primase, an RNA polymerase that catalyzes the synthesis of short RNA molecules used as primers for DNA polymerase during DNA replication. Stabilizes and modulates the activity of the small subunit, increasing the rate of DNA synthesis, and conferring RNA synthesis capability. The DNA polymerase activity may enable DNA primase to also catalyze primer extension after primer synthesis. May also play a role in DNA repair.</text>
</comment>
<evidence type="ECO:0000259" key="8">
    <source>
        <dbReference type="Pfam" id="PF04104"/>
    </source>
</evidence>
<keyword evidence="3 7" id="KW-0235">DNA replication</keyword>
<dbReference type="EMBL" id="QLOE01000007">
    <property type="protein sequence ID" value="RAO78843.1"/>
    <property type="molecule type" value="Genomic_DNA"/>
</dbReference>
<proteinExistence type="inferred from homology"/>
<name>A0A328PCC1_9EURY</name>
<keyword evidence="4 7" id="KW-0479">Metal-binding</keyword>
<dbReference type="RefSeq" id="WP_112094208.1">
    <property type="nucleotide sequence ID" value="NZ_QLOE01000007.1"/>
</dbReference>
<dbReference type="GO" id="GO:1990077">
    <property type="term" value="C:primosome complex"/>
    <property type="evidence" value="ECO:0007669"/>
    <property type="project" value="UniProtKB-KW"/>
</dbReference>
<evidence type="ECO:0000256" key="6">
    <source>
        <dbReference type="ARBA" id="ARBA00023014"/>
    </source>
</evidence>
<keyword evidence="1 7" id="KW-0004">4Fe-4S</keyword>
<feature type="binding site" evidence="7">
    <location>
        <position position="392"/>
    </location>
    <ligand>
        <name>[4Fe-4S] cluster</name>
        <dbReference type="ChEBI" id="CHEBI:49883"/>
    </ligand>
</feature>
<sequence length="431" mass="50361">MISTFFINPFSQEAKQIVKAKGDLNKIIEEDERLINIIEYTSGQRLDDDSKIPGSLWELSIKRIEWYLEKKGHRRYQPGYYRFLFNSQIAKFDVITFHILAQAIGAKFNPNSRESRIFIESEGEIVKERLLRVEHQVRDDIISKILNELLDSEKPHWIQLEKLLENRRIKLTELILKDGKAILDKSAPKRIQQIINSIRENIIPALIMQKTQEYLYKVNEMAAKIEPHPILVELANEIQKRISREFFIPKKTKPGTIKASKLDFDAFPPCIKNTIKGVKAGNRNDAIVLLLTSFISYARLYPAVFKERKPHKVSDFDPTLNITLNEILPLIYEAADNCEPPLFQDDPQEKLNITAKLGFGLHETPRLENEGESKWYTPMSCEKIKIHLPILCKPDNLCEKIQNPLTYYNRKRWQKRKEEGDRDIPRSNSRR</sequence>
<reference evidence="9 10" key="1">
    <citation type="submission" date="2018-06" db="EMBL/GenBank/DDBJ databases">
        <title>Draft genome sequence of hyperthermophilic methanogen Methanothermobacter tenebrarum sp. MCM-B 1447.</title>
        <authorList>
            <person name="Pore S.D."/>
            <person name="Dagar S."/>
            <person name="Dhakephalkar P.K."/>
        </authorList>
    </citation>
    <scope>NUCLEOTIDE SEQUENCE [LARGE SCALE GENOMIC DNA]</scope>
    <source>
        <strain evidence="9 10">MCM B 1447</strain>
    </source>
</reference>
<feature type="binding site" evidence="7">
    <location>
        <position position="270"/>
    </location>
    <ligand>
        <name>[4Fe-4S] cluster</name>
        <dbReference type="ChEBI" id="CHEBI:49883"/>
    </ligand>
</feature>
<evidence type="ECO:0000256" key="7">
    <source>
        <dbReference type="HAMAP-Rule" id="MF_00701"/>
    </source>
</evidence>
<dbReference type="InterPro" id="IPR023642">
    <property type="entry name" value="DNA_primase_lsu_PriL"/>
</dbReference>
<dbReference type="OrthoDB" id="46081at2157"/>
<keyword evidence="6 7" id="KW-0411">Iron-sulfur</keyword>
<feature type="binding site" evidence="7">
    <location>
        <position position="398"/>
    </location>
    <ligand>
        <name>[4Fe-4S] cluster</name>
        <dbReference type="ChEBI" id="CHEBI:49883"/>
    </ligand>
</feature>
<dbReference type="InterPro" id="IPR058560">
    <property type="entry name" value="DNA_primase_C"/>
</dbReference>
<keyword evidence="2 7" id="KW-0639">Primosome</keyword>
<evidence type="ECO:0000313" key="10">
    <source>
        <dbReference type="Proteomes" id="UP000249782"/>
    </source>
</evidence>
<dbReference type="Pfam" id="PF04104">
    <property type="entry name" value="DNA_primase_lrg"/>
    <property type="match status" value="1"/>
</dbReference>
<feature type="binding site" evidence="7">
    <location>
        <position position="381"/>
    </location>
    <ligand>
        <name>[4Fe-4S] cluster</name>
        <dbReference type="ChEBI" id="CHEBI:49883"/>
    </ligand>
</feature>
<evidence type="ECO:0000256" key="1">
    <source>
        <dbReference type="ARBA" id="ARBA00022485"/>
    </source>
</evidence>
<evidence type="ECO:0000256" key="2">
    <source>
        <dbReference type="ARBA" id="ARBA00022515"/>
    </source>
</evidence>